<evidence type="ECO:0000256" key="1">
    <source>
        <dbReference type="ARBA" id="ARBA00022490"/>
    </source>
</evidence>
<dbReference type="Pfam" id="PF00398">
    <property type="entry name" value="RrnaAD"/>
    <property type="match status" value="1"/>
</dbReference>
<name>A0A8I1GD74_9HYPH</name>
<feature type="binding site" evidence="7 8">
    <location>
        <position position="79"/>
    </location>
    <ligand>
        <name>S-adenosyl-L-methionine</name>
        <dbReference type="ChEBI" id="CHEBI:59789"/>
    </ligand>
</feature>
<dbReference type="SUPFAM" id="SSF53335">
    <property type="entry name" value="S-adenosyl-L-methionine-dependent methyltransferases"/>
    <property type="match status" value="1"/>
</dbReference>
<dbReference type="PROSITE" id="PS51689">
    <property type="entry name" value="SAM_RNA_A_N6_MT"/>
    <property type="match status" value="1"/>
</dbReference>
<dbReference type="InterPro" id="IPR001737">
    <property type="entry name" value="KsgA/Erm"/>
</dbReference>
<keyword evidence="6 7" id="KW-0694">RNA-binding</keyword>
<evidence type="ECO:0000313" key="11">
    <source>
        <dbReference type="Proteomes" id="UP000623250"/>
    </source>
</evidence>
<dbReference type="CDD" id="cd02440">
    <property type="entry name" value="AdoMet_MTases"/>
    <property type="match status" value="1"/>
</dbReference>
<dbReference type="InterPro" id="IPR011530">
    <property type="entry name" value="rRNA_adenine_dimethylase"/>
</dbReference>
<dbReference type="GO" id="GO:0052908">
    <property type="term" value="F:16S rRNA (adenine(1518)-N(6)/adenine(1519)-N(6))-dimethyltransferase activity"/>
    <property type="evidence" value="ECO:0007669"/>
    <property type="project" value="UniProtKB-EC"/>
</dbReference>
<sequence>MSAAAIESLPPLREVIKDASLSARKSLGQNFILDLNVTRRIARAAGPLDGATVLEIGPGPGGLTRALLIEGACGAIAVERDERFRPALDQIAEASGDRFRVTFADAMNIDYPAFAAETGANRLVANLPYNIATPLIVGWLTEARWPPWFDRIVVMVQKEVAERLVADVGSDHYGRLAVIAQFRARARILFTLPPSVFTPPPKVASALVEIVPRAQAPDAVPTAWLERVTAAAFGQRRKMLRSSLASLGADTARLLADAAIDPAERAERLTVEDFIRLAQALQRQRSE</sequence>
<protein>
    <recommendedName>
        <fullName evidence="7">Ribosomal RNA small subunit methyltransferase A</fullName>
        <ecNumber evidence="7">2.1.1.182</ecNumber>
    </recommendedName>
    <alternativeName>
        <fullName evidence="7">16S rRNA (adenine(1518)-N(6)/adenine(1519)-N(6))-dimethyltransferase</fullName>
    </alternativeName>
    <alternativeName>
        <fullName evidence="7">16S rRNA dimethyladenosine transferase</fullName>
    </alternativeName>
    <alternativeName>
        <fullName evidence="7">16S rRNA dimethylase</fullName>
    </alternativeName>
    <alternativeName>
        <fullName evidence="7">S-adenosylmethionine-6-N', N'-adenosyl(rRNA) dimethyltransferase</fullName>
    </alternativeName>
</protein>
<keyword evidence="4 7" id="KW-0808">Transferase</keyword>
<dbReference type="Proteomes" id="UP000623250">
    <property type="component" value="Unassembled WGS sequence"/>
</dbReference>
<evidence type="ECO:0000256" key="8">
    <source>
        <dbReference type="PROSITE-ProRule" id="PRU01026"/>
    </source>
</evidence>
<evidence type="ECO:0000256" key="2">
    <source>
        <dbReference type="ARBA" id="ARBA00022552"/>
    </source>
</evidence>
<comment type="similarity">
    <text evidence="7">Belongs to the class I-like SAM-binding methyltransferase superfamily. rRNA adenine N(6)-methyltransferase family. RsmA subfamily.</text>
</comment>
<evidence type="ECO:0000259" key="9">
    <source>
        <dbReference type="SMART" id="SM00650"/>
    </source>
</evidence>
<evidence type="ECO:0000313" key="10">
    <source>
        <dbReference type="EMBL" id="MBJ7542318.1"/>
    </source>
</evidence>
<keyword evidence="2 7" id="KW-0698">rRNA processing</keyword>
<dbReference type="HAMAP" id="MF_00607">
    <property type="entry name" value="16SrRNA_methyltr_A"/>
    <property type="match status" value="1"/>
</dbReference>
<dbReference type="InterPro" id="IPR020598">
    <property type="entry name" value="rRNA_Ade_methylase_Trfase_N"/>
</dbReference>
<dbReference type="AlphaFoldDB" id="A0A8I1GD74"/>
<keyword evidence="11" id="KW-1185">Reference proteome</keyword>
<dbReference type="InterPro" id="IPR023165">
    <property type="entry name" value="rRNA_Ade_diMease-like_C"/>
</dbReference>
<comment type="catalytic activity">
    <reaction evidence="7">
        <text>adenosine(1518)/adenosine(1519) in 16S rRNA + 4 S-adenosyl-L-methionine = N(6)-dimethyladenosine(1518)/N(6)-dimethyladenosine(1519) in 16S rRNA + 4 S-adenosyl-L-homocysteine + 4 H(+)</text>
        <dbReference type="Rhea" id="RHEA:19609"/>
        <dbReference type="Rhea" id="RHEA-COMP:10232"/>
        <dbReference type="Rhea" id="RHEA-COMP:10233"/>
        <dbReference type="ChEBI" id="CHEBI:15378"/>
        <dbReference type="ChEBI" id="CHEBI:57856"/>
        <dbReference type="ChEBI" id="CHEBI:59789"/>
        <dbReference type="ChEBI" id="CHEBI:74411"/>
        <dbReference type="ChEBI" id="CHEBI:74493"/>
        <dbReference type="EC" id="2.1.1.182"/>
    </reaction>
</comment>
<dbReference type="GO" id="GO:0005829">
    <property type="term" value="C:cytosol"/>
    <property type="evidence" value="ECO:0007669"/>
    <property type="project" value="TreeGrafter"/>
</dbReference>
<dbReference type="PANTHER" id="PTHR11727:SF7">
    <property type="entry name" value="DIMETHYLADENOSINE TRANSFERASE-RELATED"/>
    <property type="match status" value="1"/>
</dbReference>
<organism evidence="10 11">
    <name type="scientific">Rhodomicrobium udaipurense</name>
    <dbReference type="NCBI Taxonomy" id="1202716"/>
    <lineage>
        <taxon>Bacteria</taxon>
        <taxon>Pseudomonadati</taxon>
        <taxon>Pseudomonadota</taxon>
        <taxon>Alphaproteobacteria</taxon>
        <taxon>Hyphomicrobiales</taxon>
        <taxon>Hyphomicrobiaceae</taxon>
        <taxon>Rhodomicrobium</taxon>
    </lineage>
</organism>
<dbReference type="FunFam" id="1.10.8.100:FF:000001">
    <property type="entry name" value="Ribosomal RNA small subunit methyltransferase A"/>
    <property type="match status" value="1"/>
</dbReference>
<keyword evidence="3 7" id="KW-0489">Methyltransferase</keyword>
<accession>A0A8I1GD74</accession>
<reference evidence="10 11" key="1">
    <citation type="submission" date="2020-12" db="EMBL/GenBank/DDBJ databases">
        <title>Revised draft genomes of Rhodomicrobium vannielii ATCC 17100 and Rhodomicrobium udaipurense JA643.</title>
        <authorList>
            <person name="Conners E.M."/>
            <person name="Davenport E.J."/>
            <person name="Bose A."/>
        </authorList>
    </citation>
    <scope>NUCLEOTIDE SEQUENCE [LARGE SCALE GENOMIC DNA]</scope>
    <source>
        <strain evidence="10 11">JA643</strain>
    </source>
</reference>
<keyword evidence="1 7" id="KW-0963">Cytoplasm</keyword>
<evidence type="ECO:0000256" key="6">
    <source>
        <dbReference type="ARBA" id="ARBA00022884"/>
    </source>
</evidence>
<dbReference type="InterPro" id="IPR029063">
    <property type="entry name" value="SAM-dependent_MTases_sf"/>
</dbReference>
<dbReference type="Gene3D" id="3.40.50.150">
    <property type="entry name" value="Vaccinia Virus protein VP39"/>
    <property type="match status" value="1"/>
</dbReference>
<dbReference type="Gene3D" id="1.10.8.100">
    <property type="entry name" value="Ribosomal RNA adenine dimethylase-like, domain 2"/>
    <property type="match status" value="1"/>
</dbReference>
<dbReference type="NCBIfam" id="TIGR00755">
    <property type="entry name" value="ksgA"/>
    <property type="match status" value="1"/>
</dbReference>
<dbReference type="SMART" id="SM00650">
    <property type="entry name" value="rADc"/>
    <property type="match status" value="1"/>
</dbReference>
<dbReference type="PANTHER" id="PTHR11727">
    <property type="entry name" value="DIMETHYLADENOSINE TRANSFERASE"/>
    <property type="match status" value="1"/>
</dbReference>
<evidence type="ECO:0000256" key="7">
    <source>
        <dbReference type="HAMAP-Rule" id="MF_00607"/>
    </source>
</evidence>
<keyword evidence="5 7" id="KW-0949">S-adenosyl-L-methionine</keyword>
<evidence type="ECO:0000256" key="4">
    <source>
        <dbReference type="ARBA" id="ARBA00022679"/>
    </source>
</evidence>
<dbReference type="GO" id="GO:0003723">
    <property type="term" value="F:RNA binding"/>
    <property type="evidence" value="ECO:0007669"/>
    <property type="project" value="UniProtKB-UniRule"/>
</dbReference>
<dbReference type="RefSeq" id="WP_037239180.1">
    <property type="nucleotide sequence ID" value="NZ_JAEMUK010000004.1"/>
</dbReference>
<feature type="binding site" evidence="7 8">
    <location>
        <position position="32"/>
    </location>
    <ligand>
        <name>S-adenosyl-L-methionine</name>
        <dbReference type="ChEBI" id="CHEBI:59789"/>
    </ligand>
</feature>
<feature type="binding site" evidence="7 8">
    <location>
        <position position="105"/>
    </location>
    <ligand>
        <name>S-adenosyl-L-methionine</name>
        <dbReference type="ChEBI" id="CHEBI:59789"/>
    </ligand>
</feature>
<feature type="binding site" evidence="7 8">
    <location>
        <position position="30"/>
    </location>
    <ligand>
        <name>S-adenosyl-L-methionine</name>
        <dbReference type="ChEBI" id="CHEBI:59789"/>
    </ligand>
</feature>
<dbReference type="EMBL" id="JAEMUK010000004">
    <property type="protein sequence ID" value="MBJ7542318.1"/>
    <property type="molecule type" value="Genomic_DNA"/>
</dbReference>
<feature type="binding site" evidence="7 8">
    <location>
        <position position="126"/>
    </location>
    <ligand>
        <name>S-adenosyl-L-methionine</name>
        <dbReference type="ChEBI" id="CHEBI:59789"/>
    </ligand>
</feature>
<feature type="domain" description="Ribosomal RNA adenine methylase transferase N-terminal" evidence="9">
    <location>
        <begin position="37"/>
        <end position="214"/>
    </location>
</feature>
<evidence type="ECO:0000256" key="5">
    <source>
        <dbReference type="ARBA" id="ARBA00022691"/>
    </source>
</evidence>
<comment type="caution">
    <text evidence="10">The sequence shown here is derived from an EMBL/GenBank/DDBJ whole genome shotgun (WGS) entry which is preliminary data.</text>
</comment>
<gene>
    <name evidence="7 10" type="primary">rsmA</name>
    <name evidence="7" type="synonym">ksgA</name>
    <name evidence="10" type="ORF">JDN41_01945</name>
</gene>
<comment type="function">
    <text evidence="7">Specifically dimethylates two adjacent adenosines (A1518 and A1519) in the loop of a conserved hairpin near the 3'-end of 16S rRNA in the 30S particle. May play a critical role in biogenesis of 30S subunits.</text>
</comment>
<feature type="binding site" evidence="7 8">
    <location>
        <position position="57"/>
    </location>
    <ligand>
        <name>S-adenosyl-L-methionine</name>
        <dbReference type="ChEBI" id="CHEBI:59789"/>
    </ligand>
</feature>
<dbReference type="EC" id="2.1.1.182" evidence="7"/>
<proteinExistence type="inferred from homology"/>
<evidence type="ECO:0000256" key="3">
    <source>
        <dbReference type="ARBA" id="ARBA00022603"/>
    </source>
</evidence>
<comment type="subcellular location">
    <subcellularLocation>
        <location evidence="7">Cytoplasm</location>
    </subcellularLocation>
</comment>